<sequence>MEPWISLNGTIITDASHSGFQAVHLPGEVINSYVCHLIPAAPDESFGLSVALTKTSSSPAPPMTLAINYYDSAFNFIGYGLITHVEVDRIPVIENNTWMRVYHTSTPAPENTAQALVLVNTLPAEGAADIIVDDIALLTVEALGLAQPVHRVPQEPLGQWAQQE</sequence>
<dbReference type="NCBIfam" id="NF033675">
    <property type="entry name" value="NTTRR-F1"/>
    <property type="match status" value="1"/>
</dbReference>
<accession>A0A9X2DU47</accession>
<evidence type="ECO:0000313" key="2">
    <source>
        <dbReference type="Proteomes" id="UP001139179"/>
    </source>
</evidence>
<dbReference type="EMBL" id="JAMBOL010000017">
    <property type="protein sequence ID" value="MCM3715557.1"/>
    <property type="molecule type" value="Genomic_DNA"/>
</dbReference>
<dbReference type="Proteomes" id="UP001139179">
    <property type="component" value="Unassembled WGS sequence"/>
</dbReference>
<organism evidence="1 2">
    <name type="scientific">Halalkalibacter oceani</name>
    <dbReference type="NCBI Taxonomy" id="1653776"/>
    <lineage>
        <taxon>Bacteria</taxon>
        <taxon>Bacillati</taxon>
        <taxon>Bacillota</taxon>
        <taxon>Bacilli</taxon>
        <taxon>Bacillales</taxon>
        <taxon>Bacillaceae</taxon>
        <taxon>Halalkalibacter</taxon>
    </lineage>
</organism>
<dbReference type="Gene3D" id="2.60.120.260">
    <property type="entry name" value="Galactose-binding domain-like"/>
    <property type="match status" value="1"/>
</dbReference>
<comment type="caution">
    <text evidence="1">The sequence shown here is derived from an EMBL/GenBank/DDBJ whole genome shotgun (WGS) entry which is preliminary data.</text>
</comment>
<keyword evidence="2" id="KW-1185">Reference proteome</keyword>
<reference evidence="1" key="1">
    <citation type="submission" date="2022-05" db="EMBL/GenBank/DDBJ databases">
        <title>Comparative Genomics of Spacecraft Associated Microbes.</title>
        <authorList>
            <person name="Tran M.T."/>
            <person name="Wright A."/>
            <person name="Seuylemezian A."/>
            <person name="Eisen J."/>
            <person name="Coil D."/>
        </authorList>
    </citation>
    <scope>NUCLEOTIDE SEQUENCE</scope>
    <source>
        <strain evidence="1">214.1.1</strain>
    </source>
</reference>
<dbReference type="AlphaFoldDB" id="A0A9X2DU47"/>
<evidence type="ECO:0000313" key="1">
    <source>
        <dbReference type="EMBL" id="MCM3715557.1"/>
    </source>
</evidence>
<gene>
    <name evidence="1" type="ORF">M3202_15940</name>
</gene>
<protein>
    <submittedName>
        <fullName evidence="1">NTTRR-F1 domain</fullName>
    </submittedName>
</protein>
<proteinExistence type="predicted"/>
<name>A0A9X2DU47_9BACI</name>